<sequence length="210" mass="22924">MSFLQTSFQRASRQSFSHASNVAGPSRLPARQLSSAIAVKAERPSSGVGGRISSLMENLQQQQQQQQQQQAGSAAAGAGRAPSLGPAVKIPPLVRSQHYVPATLNAETHAPRTYKRATPLLGPGRAEAETVDTLHKLQLRPGHPSLFDDSYKNPVLLTTYISDMGKIKRRALSRLTRRSQREVGKAIRRARAMGLVPIMSNQDTAGWRLR</sequence>
<evidence type="ECO:0000313" key="7">
    <source>
        <dbReference type="Proteomes" id="UP000054845"/>
    </source>
</evidence>
<dbReference type="Gene3D" id="4.10.640.10">
    <property type="entry name" value="Ribosomal protein S18"/>
    <property type="match status" value="1"/>
</dbReference>
<feature type="region of interest" description="Disordered" evidence="5">
    <location>
        <begin position="57"/>
        <end position="88"/>
    </location>
</feature>
<evidence type="ECO:0000256" key="4">
    <source>
        <dbReference type="ARBA" id="ARBA00035264"/>
    </source>
</evidence>
<dbReference type="AlphaFoldDB" id="A0A0N7LA14"/>
<dbReference type="PANTHER" id="PTHR13479:SF40">
    <property type="entry name" value="SMALL RIBOSOMAL SUBUNIT PROTEIN BS18M"/>
    <property type="match status" value="1"/>
</dbReference>
<dbReference type="InterPro" id="IPR001648">
    <property type="entry name" value="Ribosomal_bS18"/>
</dbReference>
<dbReference type="STRING" id="401625.A0A0N7LA14"/>
<keyword evidence="3" id="KW-0687">Ribonucleoprotein</keyword>
<dbReference type="InterPro" id="IPR036870">
    <property type="entry name" value="Ribosomal_bS18_sf"/>
</dbReference>
<dbReference type="Pfam" id="PF01084">
    <property type="entry name" value="Ribosomal_S18"/>
    <property type="match status" value="1"/>
</dbReference>
<keyword evidence="7" id="KW-1185">Reference proteome</keyword>
<evidence type="ECO:0000256" key="5">
    <source>
        <dbReference type="SAM" id="MobiDB-lite"/>
    </source>
</evidence>
<keyword evidence="2 6" id="KW-0689">Ribosomal protein</keyword>
<reference evidence="6 7" key="1">
    <citation type="submission" date="2014-09" db="EMBL/GenBank/DDBJ databases">
        <authorList>
            <person name="Magalhaes I.L.F."/>
            <person name="Oliveira U."/>
            <person name="Santos F.R."/>
            <person name="Vidigal T.H.D.A."/>
            <person name="Brescovit A.D."/>
            <person name="Santos A.J."/>
        </authorList>
    </citation>
    <scope>NUCLEOTIDE SEQUENCE [LARGE SCALE GENOMIC DNA]</scope>
</reference>
<organism evidence="6 7">
    <name type="scientific">Ceraceosorus bombacis</name>
    <dbReference type="NCBI Taxonomy" id="401625"/>
    <lineage>
        <taxon>Eukaryota</taxon>
        <taxon>Fungi</taxon>
        <taxon>Dikarya</taxon>
        <taxon>Basidiomycota</taxon>
        <taxon>Ustilaginomycotina</taxon>
        <taxon>Exobasidiomycetes</taxon>
        <taxon>Ceraceosorales</taxon>
        <taxon>Ceraceosoraceae</taxon>
        <taxon>Ceraceosorus</taxon>
    </lineage>
</organism>
<dbReference type="GO" id="GO:0003735">
    <property type="term" value="F:structural constituent of ribosome"/>
    <property type="evidence" value="ECO:0007669"/>
    <property type="project" value="InterPro"/>
</dbReference>
<comment type="similarity">
    <text evidence="1">Belongs to the bacterial ribosomal protein bS18 family.</text>
</comment>
<protein>
    <recommendedName>
        <fullName evidence="4">Small ribosomal subunit protein bS18m</fullName>
    </recommendedName>
</protein>
<evidence type="ECO:0000256" key="2">
    <source>
        <dbReference type="ARBA" id="ARBA00022980"/>
    </source>
</evidence>
<evidence type="ECO:0000313" key="6">
    <source>
        <dbReference type="EMBL" id="CEH15314.1"/>
    </source>
</evidence>
<accession>A0A0N7LA14</accession>
<dbReference type="PANTHER" id="PTHR13479">
    <property type="entry name" value="30S RIBOSOMAL PROTEIN S18"/>
    <property type="match status" value="1"/>
</dbReference>
<dbReference type="OrthoDB" id="21463at2759"/>
<dbReference type="GO" id="GO:0032543">
    <property type="term" value="P:mitochondrial translation"/>
    <property type="evidence" value="ECO:0007669"/>
    <property type="project" value="TreeGrafter"/>
</dbReference>
<dbReference type="GO" id="GO:0070181">
    <property type="term" value="F:small ribosomal subunit rRNA binding"/>
    <property type="evidence" value="ECO:0007669"/>
    <property type="project" value="TreeGrafter"/>
</dbReference>
<dbReference type="EMBL" id="CCYA01000260">
    <property type="protein sequence ID" value="CEH15314.1"/>
    <property type="molecule type" value="Genomic_DNA"/>
</dbReference>
<evidence type="ECO:0000256" key="1">
    <source>
        <dbReference type="ARBA" id="ARBA00005589"/>
    </source>
</evidence>
<dbReference type="PRINTS" id="PR00974">
    <property type="entry name" value="RIBOSOMALS18"/>
</dbReference>
<dbReference type="GO" id="GO:0005763">
    <property type="term" value="C:mitochondrial small ribosomal subunit"/>
    <property type="evidence" value="ECO:0007669"/>
    <property type="project" value="TreeGrafter"/>
</dbReference>
<feature type="compositionally biased region" description="Low complexity" evidence="5">
    <location>
        <begin position="60"/>
        <end position="79"/>
    </location>
</feature>
<dbReference type="Proteomes" id="UP000054845">
    <property type="component" value="Unassembled WGS sequence"/>
</dbReference>
<evidence type="ECO:0000256" key="3">
    <source>
        <dbReference type="ARBA" id="ARBA00023274"/>
    </source>
</evidence>
<name>A0A0N7LA14_9BASI</name>
<dbReference type="SUPFAM" id="SSF46911">
    <property type="entry name" value="Ribosomal protein S18"/>
    <property type="match status" value="1"/>
</dbReference>
<proteinExistence type="inferred from homology"/>